<dbReference type="InterPro" id="IPR036390">
    <property type="entry name" value="WH_DNA-bd_sf"/>
</dbReference>
<protein>
    <submittedName>
        <fullName evidence="2">DNA-binding MarR family transcriptional regulator</fullName>
    </submittedName>
</protein>
<keyword evidence="2" id="KW-0238">DNA-binding</keyword>
<evidence type="ECO:0000313" key="2">
    <source>
        <dbReference type="EMBL" id="MBB6073862.1"/>
    </source>
</evidence>
<dbReference type="Pfam" id="PF12802">
    <property type="entry name" value="MarR_2"/>
    <property type="match status" value="1"/>
</dbReference>
<dbReference type="InterPro" id="IPR000835">
    <property type="entry name" value="HTH_MarR-typ"/>
</dbReference>
<dbReference type="EMBL" id="JACHIA010000031">
    <property type="protein sequence ID" value="MBB6073862.1"/>
    <property type="molecule type" value="Genomic_DNA"/>
</dbReference>
<dbReference type="Proteomes" id="UP000582837">
    <property type="component" value="Unassembled WGS sequence"/>
</dbReference>
<dbReference type="RefSeq" id="WP_170039022.1">
    <property type="nucleotide sequence ID" value="NZ_JABDTL010000002.1"/>
</dbReference>
<dbReference type="PROSITE" id="PS50995">
    <property type="entry name" value="HTH_MARR_2"/>
    <property type="match status" value="1"/>
</dbReference>
<name>A0A841H7I7_9BACT</name>
<accession>A0A841H7I7</accession>
<organism evidence="2 3">
    <name type="scientific">Longimicrobium terrae</name>
    <dbReference type="NCBI Taxonomy" id="1639882"/>
    <lineage>
        <taxon>Bacteria</taxon>
        <taxon>Pseudomonadati</taxon>
        <taxon>Gemmatimonadota</taxon>
        <taxon>Longimicrobiia</taxon>
        <taxon>Longimicrobiales</taxon>
        <taxon>Longimicrobiaceae</taxon>
        <taxon>Longimicrobium</taxon>
    </lineage>
</organism>
<comment type="caution">
    <text evidence="2">The sequence shown here is derived from an EMBL/GenBank/DDBJ whole genome shotgun (WGS) entry which is preliminary data.</text>
</comment>
<sequence>MVNRLQDDLKQTRPFSSLEQEAHLSVQRTEAVLGHALAEMLKPFDITPTQYNVLRILRGAGEGGLCRNDVRDRMVAKVPDVTRLLDRMEAAGLVQRERGGSDRRFVTTRITEAGLTLVNSLDEPVAAMHRRALGHLDEVELRTLIDLLARAREDA</sequence>
<keyword evidence="3" id="KW-1185">Reference proteome</keyword>
<dbReference type="SMART" id="SM00347">
    <property type="entry name" value="HTH_MARR"/>
    <property type="match status" value="1"/>
</dbReference>
<dbReference type="SUPFAM" id="SSF46785">
    <property type="entry name" value="Winged helix' DNA-binding domain"/>
    <property type="match status" value="1"/>
</dbReference>
<dbReference type="PRINTS" id="PR00598">
    <property type="entry name" value="HTHMARR"/>
</dbReference>
<dbReference type="InterPro" id="IPR036388">
    <property type="entry name" value="WH-like_DNA-bd_sf"/>
</dbReference>
<feature type="domain" description="HTH marR-type" evidence="1">
    <location>
        <begin position="19"/>
        <end position="153"/>
    </location>
</feature>
<dbReference type="PANTHER" id="PTHR33164:SF101">
    <property type="entry name" value="TRANSCRIPTIONAL REPRESSOR MPRA"/>
    <property type="match status" value="1"/>
</dbReference>
<evidence type="ECO:0000259" key="1">
    <source>
        <dbReference type="PROSITE" id="PS50995"/>
    </source>
</evidence>
<dbReference type="GO" id="GO:0003677">
    <property type="term" value="F:DNA binding"/>
    <property type="evidence" value="ECO:0007669"/>
    <property type="project" value="UniProtKB-KW"/>
</dbReference>
<dbReference type="GO" id="GO:0003700">
    <property type="term" value="F:DNA-binding transcription factor activity"/>
    <property type="evidence" value="ECO:0007669"/>
    <property type="project" value="InterPro"/>
</dbReference>
<dbReference type="Gene3D" id="1.10.10.10">
    <property type="entry name" value="Winged helix-like DNA-binding domain superfamily/Winged helix DNA-binding domain"/>
    <property type="match status" value="1"/>
</dbReference>
<dbReference type="PANTHER" id="PTHR33164">
    <property type="entry name" value="TRANSCRIPTIONAL REGULATOR, MARR FAMILY"/>
    <property type="match status" value="1"/>
</dbReference>
<dbReference type="InterPro" id="IPR039422">
    <property type="entry name" value="MarR/SlyA-like"/>
</dbReference>
<evidence type="ECO:0000313" key="3">
    <source>
        <dbReference type="Proteomes" id="UP000582837"/>
    </source>
</evidence>
<reference evidence="2 3" key="1">
    <citation type="submission" date="2020-08" db="EMBL/GenBank/DDBJ databases">
        <title>Genomic Encyclopedia of Type Strains, Phase IV (KMG-IV): sequencing the most valuable type-strain genomes for metagenomic binning, comparative biology and taxonomic classification.</title>
        <authorList>
            <person name="Goeker M."/>
        </authorList>
    </citation>
    <scope>NUCLEOTIDE SEQUENCE [LARGE SCALE GENOMIC DNA]</scope>
    <source>
        <strain evidence="2 3">DSM 29007</strain>
    </source>
</reference>
<proteinExistence type="predicted"/>
<gene>
    <name evidence="2" type="ORF">HNQ61_005540</name>
</gene>
<dbReference type="GO" id="GO:0006950">
    <property type="term" value="P:response to stress"/>
    <property type="evidence" value="ECO:0007669"/>
    <property type="project" value="TreeGrafter"/>
</dbReference>
<dbReference type="AlphaFoldDB" id="A0A841H7I7"/>